<comment type="caution">
    <text evidence="10">The sequence shown here is derived from an EMBL/GenBank/DDBJ whole genome shotgun (WGS) entry which is preliminary data.</text>
</comment>
<feature type="compositionally biased region" description="Low complexity" evidence="8">
    <location>
        <begin position="245"/>
        <end position="289"/>
    </location>
</feature>
<keyword evidence="11" id="KW-1185">Reference proteome</keyword>
<dbReference type="SUPFAM" id="SSF57667">
    <property type="entry name" value="beta-beta-alpha zinc fingers"/>
    <property type="match status" value="6"/>
</dbReference>
<feature type="compositionally biased region" description="Low complexity" evidence="8">
    <location>
        <begin position="140"/>
        <end position="150"/>
    </location>
</feature>
<protein>
    <recommendedName>
        <fullName evidence="3 7">Queuosine 5'-phosphate N-glycosylase/hydrolase</fullName>
        <ecNumber evidence="7">3.2.2.-</ecNumber>
    </recommendedName>
    <alternativeName>
        <fullName evidence="4 7">Queuosine-nucleotide N-glycosylase/hydrolase</fullName>
    </alternativeName>
</protein>
<feature type="compositionally biased region" description="Acidic residues" evidence="8">
    <location>
        <begin position="1566"/>
        <end position="1579"/>
    </location>
</feature>
<feature type="region of interest" description="Disordered" evidence="8">
    <location>
        <begin position="138"/>
        <end position="198"/>
    </location>
</feature>
<dbReference type="InterPro" id="IPR013087">
    <property type="entry name" value="Znf_C2H2_type"/>
</dbReference>
<feature type="domain" description="C2H2-type" evidence="9">
    <location>
        <begin position="537"/>
        <end position="564"/>
    </location>
</feature>
<dbReference type="Proteomes" id="UP000887458">
    <property type="component" value="Unassembled WGS sequence"/>
</dbReference>
<feature type="region of interest" description="Disordered" evidence="8">
    <location>
        <begin position="594"/>
        <end position="627"/>
    </location>
</feature>
<comment type="similarity">
    <text evidence="2 7">Belongs to the QNG1 protein family.</text>
</comment>
<evidence type="ECO:0000256" key="2">
    <source>
        <dbReference type="ARBA" id="ARBA00035119"/>
    </source>
</evidence>
<dbReference type="SMART" id="SM00355">
    <property type="entry name" value="ZnF_C2H2"/>
    <property type="match status" value="21"/>
</dbReference>
<feature type="domain" description="C2H2-type" evidence="9">
    <location>
        <begin position="1185"/>
        <end position="1212"/>
    </location>
</feature>
<dbReference type="Pfam" id="PF13909">
    <property type="entry name" value="zf-H2C2_5"/>
    <property type="match status" value="1"/>
</dbReference>
<sequence length="1924" mass="221109">MSFKNTPPSAVSTKLTFPCTECNFEAQSARQLSRHKAVTHTQNALKCVLCPFVTAYQTNLLRHRKDVHGICGSKGNKSCKFCGFVSEDNDTLIQHQIEFHQDILKTAQAKFAKELVSAGGEENVADFSANFESMSEDFLNNKNNSSNTTNIVQTGNKKRTAKNLDKHQQNNFKSSTNSTKSMIANNNNNNNNDDDVDANDEQTEFEEFWKAGFIDQQYDDHSNYYGSHTVPLITMNTAEIAQNESVPASSRSSTPKSQSSSNVMNVNNISNNNSLHHHMNNNNNNNSSIADLPATRIRRQYNCNDCGFRTVNPREFLYHRRDGHGYKVKIVECPYCVYACQYVQKLQRHLLLVHKLTSVMDSPSEQGGANGELEQLLVKRKYRRTSRPIESNSIEQNVNHLETINDDAASPPNDDYEQNDRAPDFEPMNNFEMNLNEYHEMIEDAEMESNTSNNDSDDKKFMFNLECYICKIKFGDAISAQKHFLKHHKHSNSNYKGMTSIMKNHEQNTEESANWKGQPTTTTNQKKIFDSNAKNVHVCNFCGYKTRWISELERHIRVHSKEKPFKCLYCNFRSKWKGDLNRHIQRYHSNETNLQDMESSDNSTNGGGIPITSNNMLPNDNQDDAMNEDSYLTTGDYEMYEMDEDNTGLSQDDQVNTNDQDNELSDVDNSEIVNGNSAKMYKCTYCDFMCSTASRFHVHYVQHLNTKPFQCSICGHRSNWEWDVTKHIKMKAQRDPIHEKAHPVLIHDSGKRDYSKYNKFVVWIGRDEADIANEVNNRIDFRARRFKSEGNEYENEDNGFGEAGGNLLVPEVNFEIDDESSVEVFSNTTRKYSKKSSIVSRHPNSSSKLISCSQCDFRHHFARVMVAHMSSHNQTKPYGCNECSFETKWREMIFDHYSSIHENLNPNDFEIRFRCAIDENSVCRILSADEVSRFEKNNMSNISPPSQSTSTTTSMTLQNDHHNSSLIEPNIYEEKTVIRCELCPFITTNMKKMSIHCRFHNPSKGSLKCKQCPYYINNPDKLKRHQKLHQKTESIPLTAPSPLSTLHHSTNMINENSNDVDYQQQSKLKYSSLISCSLCTFQTSNVQSLNDHMNNTHNHIHSSQTNLVADDNIGDNGDYGLSENILEQTLVENDFKNGSSPTNNNENQSSNNTKNYDDDDDDDDKHNFIAVDSIKNNGEAKIFSYVCPDCPAAFKSPGDYNVHAHFHSSNYQHACPYCTYKARNKPQLCKHLYVHTAEYIAKRASSYPEGTKLKVENQMNANKPISNNQTSSKNNSTNIMNMPLVKKISIKKAVRRHRTKMPFPMKPVKARLNSEQNGKQNIIFKNNDLMASQEFLETKEYLQRINSGIKNRCMYRCSKCPAVFTKVNTLIYHTSLHEENYRFSCESCNYSTETEDNLSIHSLLHNLTESQSALGYNFNYNCHKCPAGFSKRSRLEKHLSLHGAQFNWKCDKCDYSVRYAATLVKHRAIHLINPNFQAMEYGQFDNIVNDDEDRDQEQHSYTVHQVSNDVDDCENYAKPDLKLKLNLTKLRDNLHVAGTSFQKVQQDDDDDGGDDNSIANMSSIGQDDDDEDLPYGDDDVMNPSLLLEEALKMDMLPKESAQFVMSISDHVTIDTNSVKELATRLKESVTIDEYDLKKWKSDNPLHPQEMVEKSVDHIFFIDSLNFSFWPDKNQDFSIDGEIGYWALCAAVKRALDEKIPITNSEYYSHIELEKMRYLFRTDNGIDIPMLNERVSILNENGTILMKHFSGTFVNCIRASNYSAINLLKLIYNYFPSFRDESEYKGKKVTFLKRAQILIADIWGCFEGKGLGRFDDIDQLTMFADYRIPQVLHYFGVLKYSSVLTEKLKENNLIENGHPFEVEIRSASIHAIELVREQLSMMMMIGSKAPNSIQIDFYLWGYRRTNSKQIDDQHSPFHRVRCIYY</sequence>
<keyword evidence="6" id="KW-0863">Zinc-finger</keyword>
<feature type="domain" description="C2H2-type" evidence="9">
    <location>
        <begin position="1007"/>
        <end position="1034"/>
    </location>
</feature>
<dbReference type="EMBL" id="NJHN03000029">
    <property type="protein sequence ID" value="KAH9424265.1"/>
    <property type="molecule type" value="Genomic_DNA"/>
</dbReference>
<dbReference type="EC" id="3.2.2.-" evidence="7"/>
<feature type="compositionally biased region" description="Polar residues" evidence="8">
    <location>
        <begin position="594"/>
        <end position="604"/>
    </location>
</feature>
<evidence type="ECO:0000256" key="5">
    <source>
        <dbReference type="ARBA" id="ARBA00048204"/>
    </source>
</evidence>
<dbReference type="PROSITE" id="PS50157">
    <property type="entry name" value="ZINC_FINGER_C2H2_2"/>
    <property type="match status" value="7"/>
</dbReference>
<keyword evidence="1 7" id="KW-0378">Hydrolase</keyword>
<evidence type="ECO:0000259" key="9">
    <source>
        <dbReference type="PROSITE" id="PS50157"/>
    </source>
</evidence>
<feature type="domain" description="C2H2-type" evidence="9">
    <location>
        <begin position="1420"/>
        <end position="1447"/>
    </location>
</feature>
<evidence type="ECO:0000256" key="7">
    <source>
        <dbReference type="RuleBase" id="RU365002"/>
    </source>
</evidence>
<dbReference type="Gene3D" id="3.30.160.60">
    <property type="entry name" value="Classic Zinc Finger"/>
    <property type="match status" value="10"/>
</dbReference>
<organism evidence="10 11">
    <name type="scientific">Dermatophagoides pteronyssinus</name>
    <name type="common">European house dust mite</name>
    <dbReference type="NCBI Taxonomy" id="6956"/>
    <lineage>
        <taxon>Eukaryota</taxon>
        <taxon>Metazoa</taxon>
        <taxon>Ecdysozoa</taxon>
        <taxon>Arthropoda</taxon>
        <taxon>Chelicerata</taxon>
        <taxon>Arachnida</taxon>
        <taxon>Acari</taxon>
        <taxon>Acariformes</taxon>
        <taxon>Sarcoptiformes</taxon>
        <taxon>Astigmata</taxon>
        <taxon>Psoroptidia</taxon>
        <taxon>Analgoidea</taxon>
        <taxon>Pyroglyphidae</taxon>
        <taxon>Dermatophagoidinae</taxon>
        <taxon>Dermatophagoides</taxon>
    </lineage>
</organism>
<evidence type="ECO:0000256" key="1">
    <source>
        <dbReference type="ARBA" id="ARBA00022801"/>
    </source>
</evidence>
<feature type="region of interest" description="Disordered" evidence="8">
    <location>
        <begin position="243"/>
        <end position="289"/>
    </location>
</feature>
<feature type="region of interest" description="Disordered" evidence="8">
    <location>
        <begin position="1541"/>
        <end position="1579"/>
    </location>
</feature>
<keyword evidence="6" id="KW-0479">Metal-binding</keyword>
<feature type="compositionally biased region" description="Polar residues" evidence="8">
    <location>
        <begin position="611"/>
        <end position="620"/>
    </location>
</feature>
<feature type="domain" description="C2H2-type" evidence="9">
    <location>
        <begin position="681"/>
        <end position="708"/>
    </location>
</feature>
<proteinExistence type="inferred from homology"/>
<feature type="region of interest" description="Disordered" evidence="8">
    <location>
        <begin position="403"/>
        <end position="425"/>
    </location>
</feature>
<feature type="compositionally biased region" description="Low complexity" evidence="8">
    <location>
        <begin position="170"/>
        <end position="191"/>
    </location>
</feature>
<dbReference type="InterPro" id="IPR019438">
    <property type="entry name" value="Q_salvage"/>
</dbReference>
<name>A0ABQ8JNU0_DERPT</name>
<feature type="domain" description="C2H2-type" evidence="9">
    <location>
        <begin position="565"/>
        <end position="593"/>
    </location>
</feature>
<dbReference type="PANTHER" id="PTHR21314:SF0">
    <property type="entry name" value="QUEUOSINE 5'-PHOSPHATE N-GLYCOSYLASE_HYDROLASE"/>
    <property type="match status" value="1"/>
</dbReference>
<feature type="compositionally biased region" description="Low complexity" evidence="8">
    <location>
        <begin position="943"/>
        <end position="956"/>
    </location>
</feature>
<comment type="catalytic activity">
    <reaction evidence="5 7">
        <text>queuosine 5'-phosphate + H2O = queuine + D-ribose 5-phosphate</text>
        <dbReference type="Rhea" id="RHEA:75387"/>
        <dbReference type="ChEBI" id="CHEBI:15377"/>
        <dbReference type="ChEBI" id="CHEBI:17433"/>
        <dbReference type="ChEBI" id="CHEBI:78346"/>
        <dbReference type="ChEBI" id="CHEBI:194371"/>
    </reaction>
    <physiologicalReaction direction="left-to-right" evidence="5 7">
        <dbReference type="Rhea" id="RHEA:75388"/>
    </physiologicalReaction>
</comment>
<evidence type="ECO:0000313" key="10">
    <source>
        <dbReference type="EMBL" id="KAH9424265.1"/>
    </source>
</evidence>
<feature type="region of interest" description="Disordered" evidence="8">
    <location>
        <begin position="937"/>
        <end position="956"/>
    </location>
</feature>
<evidence type="ECO:0000313" key="11">
    <source>
        <dbReference type="Proteomes" id="UP000887458"/>
    </source>
</evidence>
<evidence type="ECO:0000256" key="4">
    <source>
        <dbReference type="ARBA" id="ARBA00035393"/>
    </source>
</evidence>
<dbReference type="PROSITE" id="PS00028">
    <property type="entry name" value="ZINC_FINGER_C2H2_1"/>
    <property type="match status" value="6"/>
</dbReference>
<reference evidence="10 11" key="1">
    <citation type="journal article" date="2018" name="J. Allergy Clin. Immunol.">
        <title>High-quality assembly of Dermatophagoides pteronyssinus genome and transcriptome reveals a wide range of novel allergens.</title>
        <authorList>
            <person name="Liu X.Y."/>
            <person name="Yang K.Y."/>
            <person name="Wang M.Q."/>
            <person name="Kwok J.S."/>
            <person name="Zeng X."/>
            <person name="Yang Z."/>
            <person name="Xiao X.J."/>
            <person name="Lau C.P."/>
            <person name="Li Y."/>
            <person name="Huang Z.M."/>
            <person name="Ba J.G."/>
            <person name="Yim A.K."/>
            <person name="Ouyang C.Y."/>
            <person name="Ngai S.M."/>
            <person name="Chan T.F."/>
            <person name="Leung E.L."/>
            <person name="Liu L."/>
            <person name="Liu Z.G."/>
            <person name="Tsui S.K."/>
        </authorList>
    </citation>
    <scope>NUCLEOTIDE SEQUENCE [LARGE SCALE GENOMIC DNA]</scope>
    <source>
        <strain evidence="10">Derp</strain>
    </source>
</reference>
<feature type="domain" description="C2H2-type" evidence="9">
    <location>
        <begin position="1355"/>
        <end position="1382"/>
    </location>
</feature>
<accession>A0ABQ8JNU0</accession>
<keyword evidence="6" id="KW-0862">Zinc</keyword>
<evidence type="ECO:0000256" key="6">
    <source>
        <dbReference type="PROSITE-ProRule" id="PRU00042"/>
    </source>
</evidence>
<evidence type="ECO:0000256" key="8">
    <source>
        <dbReference type="SAM" id="MobiDB-lite"/>
    </source>
</evidence>
<comment type="function">
    <text evidence="7">Catalyzes the hydrolysis of queuosine 5'-phosphate, releasing the nucleobase queuine (q). Is required for salvage of queuine from exogenous queuosine (Q) that is imported and then converted to queuosine 5'-phosphate intracellularly.</text>
</comment>
<reference evidence="10 11" key="2">
    <citation type="journal article" date="2022" name="Mol. Biol. Evol.">
        <title>Comparative Genomics Reveals Insights into the Divergent Evolution of Astigmatic Mites and Household Pest Adaptations.</title>
        <authorList>
            <person name="Xiong Q."/>
            <person name="Wan A.T."/>
            <person name="Liu X."/>
            <person name="Fung C.S."/>
            <person name="Xiao X."/>
            <person name="Malainual N."/>
            <person name="Hou J."/>
            <person name="Wang L."/>
            <person name="Wang M."/>
            <person name="Yang K.Y."/>
            <person name="Cui Y."/>
            <person name="Leung E.L."/>
            <person name="Nong W."/>
            <person name="Shin S.K."/>
            <person name="Au S.W."/>
            <person name="Jeong K.Y."/>
            <person name="Chew F.T."/>
            <person name="Hui J.H."/>
            <person name="Leung T.F."/>
            <person name="Tungtrongchitr A."/>
            <person name="Zhong N."/>
            <person name="Liu Z."/>
            <person name="Tsui S.K."/>
        </authorList>
    </citation>
    <scope>NUCLEOTIDE SEQUENCE [LARGE SCALE GENOMIC DNA]</scope>
    <source>
        <strain evidence="10">Derp</strain>
    </source>
</reference>
<dbReference type="InterPro" id="IPR036236">
    <property type="entry name" value="Znf_C2H2_sf"/>
</dbReference>
<feature type="compositionally biased region" description="Low complexity" evidence="8">
    <location>
        <begin position="1139"/>
        <end position="1154"/>
    </location>
</feature>
<gene>
    <name evidence="10" type="ORF">DERP_004447</name>
</gene>
<evidence type="ECO:0000256" key="3">
    <source>
        <dbReference type="ARBA" id="ARBA00035306"/>
    </source>
</evidence>
<dbReference type="Pfam" id="PF10343">
    <property type="entry name" value="Q_salvage"/>
    <property type="match status" value="1"/>
</dbReference>
<feature type="region of interest" description="Disordered" evidence="8">
    <location>
        <begin position="1134"/>
        <end position="1164"/>
    </location>
</feature>
<dbReference type="PANTHER" id="PTHR21314">
    <property type="entry name" value="QUEUOSINE 5'-PHOSPHATE N-GLYCOSYLASE_HYDROLASE-RELATED"/>
    <property type="match status" value="1"/>
</dbReference>